<protein>
    <submittedName>
        <fullName evidence="8">Nitrate/nitrite response regulator protein</fullName>
    </submittedName>
</protein>
<dbReference type="SMART" id="SM00448">
    <property type="entry name" value="REC"/>
    <property type="match status" value="1"/>
</dbReference>
<dbReference type="InterPro" id="IPR058245">
    <property type="entry name" value="NreC/VraR/RcsB-like_REC"/>
</dbReference>
<dbReference type="SUPFAM" id="SSF46894">
    <property type="entry name" value="C-terminal effector domain of the bipartite response regulators"/>
    <property type="match status" value="1"/>
</dbReference>
<evidence type="ECO:0000256" key="5">
    <source>
        <dbReference type="PROSITE-ProRule" id="PRU00169"/>
    </source>
</evidence>
<gene>
    <name evidence="8" type="ORF">sS8_1757</name>
</gene>
<keyword evidence="1 5" id="KW-0597">Phosphoprotein</keyword>
<dbReference type="SMART" id="SM00421">
    <property type="entry name" value="HTH_LUXR"/>
    <property type="match status" value="1"/>
</dbReference>
<dbReference type="InterPro" id="IPR000792">
    <property type="entry name" value="Tscrpt_reg_LuxR_C"/>
</dbReference>
<sequence>MIRLVLVDDHTLVRHGIRQLLELTADIVVVGEAADGDSALRTIVQTTPEVVLLDVRMPRMSGVEVLKVLQGENRLPPTILLTTFDDDEALFEGVRNGARGFLLKDVSFERLTDAIRRVAAGETLILPAVTERSRAVLESVPKQFESLASPESLTRREIEVLRFMAGGYSNREVADVLGVSEGTVKNHVSSILSKLGVRDRTRAVLRALELRWI</sequence>
<accession>A0A250KQ87</accession>
<dbReference type="PRINTS" id="PR00038">
    <property type="entry name" value="HTHLUXR"/>
</dbReference>
<evidence type="ECO:0000256" key="2">
    <source>
        <dbReference type="ARBA" id="ARBA00023015"/>
    </source>
</evidence>
<proteinExistence type="predicted"/>
<dbReference type="GO" id="GO:0003677">
    <property type="term" value="F:DNA binding"/>
    <property type="evidence" value="ECO:0007669"/>
    <property type="project" value="UniProtKB-KW"/>
</dbReference>
<dbReference type="Proteomes" id="UP000266313">
    <property type="component" value="Chromosome"/>
</dbReference>
<keyword evidence="4" id="KW-0804">Transcription</keyword>
<evidence type="ECO:0000256" key="3">
    <source>
        <dbReference type="ARBA" id="ARBA00023125"/>
    </source>
</evidence>
<keyword evidence="9" id="KW-1185">Reference proteome</keyword>
<dbReference type="AlphaFoldDB" id="A0A250KQ87"/>
<evidence type="ECO:0000313" key="8">
    <source>
        <dbReference type="EMBL" id="BBA33714.1"/>
    </source>
</evidence>
<dbReference type="InterPro" id="IPR016032">
    <property type="entry name" value="Sig_transdc_resp-reg_C-effctor"/>
</dbReference>
<keyword evidence="3" id="KW-0238">DNA-binding</keyword>
<dbReference type="Gene3D" id="3.40.50.2300">
    <property type="match status" value="1"/>
</dbReference>
<dbReference type="PROSITE" id="PS50043">
    <property type="entry name" value="HTH_LUXR_2"/>
    <property type="match status" value="1"/>
</dbReference>
<dbReference type="CDD" id="cd17535">
    <property type="entry name" value="REC_NarL-like"/>
    <property type="match status" value="1"/>
</dbReference>
<dbReference type="PROSITE" id="PS50110">
    <property type="entry name" value="RESPONSE_REGULATORY"/>
    <property type="match status" value="1"/>
</dbReference>
<dbReference type="RefSeq" id="WP_119632670.1">
    <property type="nucleotide sequence ID" value="NZ_AP017928.1"/>
</dbReference>
<keyword evidence="2" id="KW-0805">Transcription regulation</keyword>
<dbReference type="GO" id="GO:0006355">
    <property type="term" value="P:regulation of DNA-templated transcription"/>
    <property type="evidence" value="ECO:0007669"/>
    <property type="project" value="InterPro"/>
</dbReference>
<dbReference type="InterPro" id="IPR011006">
    <property type="entry name" value="CheY-like_superfamily"/>
</dbReference>
<dbReference type="Pfam" id="PF00196">
    <property type="entry name" value="GerE"/>
    <property type="match status" value="1"/>
</dbReference>
<evidence type="ECO:0000256" key="1">
    <source>
        <dbReference type="ARBA" id="ARBA00022553"/>
    </source>
</evidence>
<feature type="modified residue" description="4-aspartylphosphate" evidence="5">
    <location>
        <position position="54"/>
    </location>
</feature>
<dbReference type="PROSITE" id="PS00622">
    <property type="entry name" value="HTH_LUXR_1"/>
    <property type="match status" value="1"/>
</dbReference>
<organism evidence="8 9">
    <name type="scientific">Methylocaldum marinum</name>
    <dbReference type="NCBI Taxonomy" id="1432792"/>
    <lineage>
        <taxon>Bacteria</taxon>
        <taxon>Pseudomonadati</taxon>
        <taxon>Pseudomonadota</taxon>
        <taxon>Gammaproteobacteria</taxon>
        <taxon>Methylococcales</taxon>
        <taxon>Methylococcaceae</taxon>
        <taxon>Methylocaldum</taxon>
    </lineage>
</organism>
<dbReference type="PANTHER" id="PTHR43214:SF24">
    <property type="entry name" value="TRANSCRIPTIONAL REGULATORY PROTEIN NARL-RELATED"/>
    <property type="match status" value="1"/>
</dbReference>
<evidence type="ECO:0000256" key="4">
    <source>
        <dbReference type="ARBA" id="ARBA00023163"/>
    </source>
</evidence>
<dbReference type="CDD" id="cd06170">
    <property type="entry name" value="LuxR_C_like"/>
    <property type="match status" value="1"/>
</dbReference>
<dbReference type="SUPFAM" id="SSF52172">
    <property type="entry name" value="CheY-like"/>
    <property type="match status" value="1"/>
</dbReference>
<dbReference type="EMBL" id="AP017928">
    <property type="protein sequence ID" value="BBA33714.1"/>
    <property type="molecule type" value="Genomic_DNA"/>
</dbReference>
<evidence type="ECO:0000259" key="7">
    <source>
        <dbReference type="PROSITE" id="PS50110"/>
    </source>
</evidence>
<reference evidence="8 9" key="1">
    <citation type="submission" date="2016-12" db="EMBL/GenBank/DDBJ databases">
        <title>Genome sequencing of Methylocaldum marinum.</title>
        <authorList>
            <person name="Takeuchi M."/>
            <person name="Kamagata Y."/>
            <person name="Hiraoka S."/>
            <person name="Oshima K."/>
            <person name="Hattori M."/>
            <person name="Iwasaki W."/>
        </authorList>
    </citation>
    <scope>NUCLEOTIDE SEQUENCE [LARGE SCALE GENOMIC DNA]</scope>
    <source>
        <strain evidence="8 9">S8</strain>
    </source>
</reference>
<dbReference type="OrthoDB" id="9796655at2"/>
<name>A0A250KQ87_9GAMM</name>
<dbReference type="InterPro" id="IPR001789">
    <property type="entry name" value="Sig_transdc_resp-reg_receiver"/>
</dbReference>
<dbReference type="PANTHER" id="PTHR43214">
    <property type="entry name" value="TWO-COMPONENT RESPONSE REGULATOR"/>
    <property type="match status" value="1"/>
</dbReference>
<dbReference type="InterPro" id="IPR039420">
    <property type="entry name" value="WalR-like"/>
</dbReference>
<feature type="domain" description="Response regulatory" evidence="7">
    <location>
        <begin position="3"/>
        <end position="119"/>
    </location>
</feature>
<feature type="domain" description="HTH luxR-type" evidence="6">
    <location>
        <begin position="146"/>
        <end position="211"/>
    </location>
</feature>
<dbReference type="GO" id="GO:0000160">
    <property type="term" value="P:phosphorelay signal transduction system"/>
    <property type="evidence" value="ECO:0007669"/>
    <property type="project" value="InterPro"/>
</dbReference>
<dbReference type="KEGG" id="mmai:sS8_1757"/>
<evidence type="ECO:0000313" key="9">
    <source>
        <dbReference type="Proteomes" id="UP000266313"/>
    </source>
</evidence>
<evidence type="ECO:0000259" key="6">
    <source>
        <dbReference type="PROSITE" id="PS50043"/>
    </source>
</evidence>
<dbReference type="Pfam" id="PF00072">
    <property type="entry name" value="Response_reg"/>
    <property type="match status" value="1"/>
</dbReference>